<evidence type="ECO:0000313" key="7">
    <source>
        <dbReference type="Proteomes" id="UP001501427"/>
    </source>
</evidence>
<feature type="domain" description="N-acetyltransferase" evidence="3">
    <location>
        <begin position="1"/>
        <end position="167"/>
    </location>
</feature>
<evidence type="ECO:0000256" key="1">
    <source>
        <dbReference type="ARBA" id="ARBA00022679"/>
    </source>
</evidence>
<dbReference type="EMBL" id="JACHMV010000001">
    <property type="protein sequence ID" value="MBB4775786.1"/>
    <property type="molecule type" value="Genomic_DNA"/>
</dbReference>
<dbReference type="InterPro" id="IPR000182">
    <property type="entry name" value="GNAT_dom"/>
</dbReference>
<keyword evidence="2" id="KW-0012">Acyltransferase</keyword>
<dbReference type="EMBL" id="BAAAHD010000070">
    <property type="protein sequence ID" value="GAA0590930.1"/>
    <property type="molecule type" value="Genomic_DNA"/>
</dbReference>
<dbReference type="InterPro" id="IPR050832">
    <property type="entry name" value="Bact_Acetyltransf"/>
</dbReference>
<dbReference type="AlphaFoldDB" id="A0A7W7IF05"/>
<dbReference type="GO" id="GO:0016747">
    <property type="term" value="F:acyltransferase activity, transferring groups other than amino-acyl groups"/>
    <property type="evidence" value="ECO:0007669"/>
    <property type="project" value="InterPro"/>
</dbReference>
<evidence type="ECO:0000313" key="4">
    <source>
        <dbReference type="EMBL" id="GAA0590930.1"/>
    </source>
</evidence>
<keyword evidence="1 5" id="KW-0808">Transferase</keyword>
<evidence type="ECO:0000313" key="6">
    <source>
        <dbReference type="Proteomes" id="UP000549343"/>
    </source>
</evidence>
<sequence length="167" mass="17912">MEIRKGGAADAPIILAMLDGAVEWLVAHGRSGQWGTEPWSADPRRVERIGGIARDDEIWVAEVRGAPAGVMAVSPGPPHYVDAIDEPELYITLLVTDRSFAGEGVGGALIAKAREEARSKGAGVLRVDCYGGGDGRLVEYYRRNGFEPVAEFTVGEWPGRLLAQRIG</sequence>
<evidence type="ECO:0000259" key="3">
    <source>
        <dbReference type="PROSITE" id="PS51186"/>
    </source>
</evidence>
<dbReference type="Pfam" id="PF00583">
    <property type="entry name" value="Acetyltransf_1"/>
    <property type="match status" value="1"/>
</dbReference>
<dbReference type="Proteomes" id="UP000549343">
    <property type="component" value="Unassembled WGS sequence"/>
</dbReference>
<dbReference type="InterPro" id="IPR016181">
    <property type="entry name" value="Acyl_CoA_acyltransferase"/>
</dbReference>
<comment type="caution">
    <text evidence="5">The sequence shown here is derived from an EMBL/GenBank/DDBJ whole genome shotgun (WGS) entry which is preliminary data.</text>
</comment>
<dbReference type="SUPFAM" id="SSF55729">
    <property type="entry name" value="Acyl-CoA N-acyltransferases (Nat)"/>
    <property type="match status" value="1"/>
</dbReference>
<dbReference type="RefSeq" id="WP_184885264.1">
    <property type="nucleotide sequence ID" value="NZ_BAAAHD010000070.1"/>
</dbReference>
<proteinExistence type="predicted"/>
<reference evidence="4" key="3">
    <citation type="submission" date="2023-12" db="EMBL/GenBank/DDBJ databases">
        <authorList>
            <person name="Sun Q."/>
            <person name="Inoue M."/>
        </authorList>
    </citation>
    <scope>NUCLEOTIDE SEQUENCE</scope>
    <source>
        <strain evidence="4">JCM 10667</strain>
    </source>
</reference>
<keyword evidence="7" id="KW-1185">Reference proteome</keyword>
<accession>A0A7W7IF05</accession>
<gene>
    <name evidence="5" type="ORF">F4557_004204</name>
    <name evidence="4" type="ORF">GCM10009546_61680</name>
</gene>
<dbReference type="Gene3D" id="3.40.630.30">
    <property type="match status" value="1"/>
</dbReference>
<evidence type="ECO:0000256" key="2">
    <source>
        <dbReference type="ARBA" id="ARBA00023315"/>
    </source>
</evidence>
<protein>
    <submittedName>
        <fullName evidence="4">GNAT family N-acetyltransferase</fullName>
    </submittedName>
    <submittedName>
        <fullName evidence="5">GNAT superfamily N-acetyltransferase</fullName>
    </submittedName>
</protein>
<organism evidence="5 6">
    <name type="scientific">Actinomadura livida</name>
    <dbReference type="NCBI Taxonomy" id="79909"/>
    <lineage>
        <taxon>Bacteria</taxon>
        <taxon>Bacillati</taxon>
        <taxon>Actinomycetota</taxon>
        <taxon>Actinomycetes</taxon>
        <taxon>Streptosporangiales</taxon>
        <taxon>Thermomonosporaceae</taxon>
        <taxon>Actinomadura</taxon>
    </lineage>
</organism>
<dbReference type="PROSITE" id="PS51186">
    <property type="entry name" value="GNAT"/>
    <property type="match status" value="1"/>
</dbReference>
<dbReference type="PANTHER" id="PTHR43877">
    <property type="entry name" value="AMINOALKYLPHOSPHONATE N-ACETYLTRANSFERASE-RELATED-RELATED"/>
    <property type="match status" value="1"/>
</dbReference>
<dbReference type="Proteomes" id="UP001501427">
    <property type="component" value="Unassembled WGS sequence"/>
</dbReference>
<dbReference type="CDD" id="cd04301">
    <property type="entry name" value="NAT_SF"/>
    <property type="match status" value="1"/>
</dbReference>
<evidence type="ECO:0000313" key="5">
    <source>
        <dbReference type="EMBL" id="MBB4775786.1"/>
    </source>
</evidence>
<reference evidence="5 6" key="2">
    <citation type="submission" date="2020-08" db="EMBL/GenBank/DDBJ databases">
        <title>Sequencing the genomes of 1000 actinobacteria strains.</title>
        <authorList>
            <person name="Klenk H.-P."/>
        </authorList>
    </citation>
    <scope>NUCLEOTIDE SEQUENCE [LARGE SCALE GENOMIC DNA]</scope>
    <source>
        <strain evidence="5 6">DSM 44772</strain>
    </source>
</reference>
<reference evidence="4 7" key="1">
    <citation type="journal article" date="2019" name="Int. J. Syst. Evol. Microbiol.">
        <title>The Global Catalogue of Microorganisms (GCM) 10K type strain sequencing project: providing services to taxonomists for standard genome sequencing and annotation.</title>
        <authorList>
            <consortium name="The Broad Institute Genomics Platform"/>
            <consortium name="The Broad Institute Genome Sequencing Center for Infectious Disease"/>
            <person name="Wu L."/>
            <person name="Ma J."/>
        </authorList>
    </citation>
    <scope>NUCLEOTIDE SEQUENCE [LARGE SCALE GENOMIC DNA]</scope>
    <source>
        <strain evidence="4 7">JCM 10667</strain>
    </source>
</reference>
<name>A0A7W7IF05_9ACTN</name>